<feature type="domain" description="Cas1p 10 TM acyl transferase" evidence="9">
    <location>
        <begin position="302"/>
        <end position="782"/>
    </location>
</feature>
<comment type="similarity">
    <text evidence="2">Belongs to the PC-esterase family. CASD1 subfamily.</text>
</comment>
<keyword evidence="3" id="KW-0808">Transferase</keyword>
<dbReference type="OrthoDB" id="1932925at2759"/>
<sequence>ADPFKCGALLNHGQWLDSPELTPEGPPFRTWQPPGCILHDYTLPDIADCSGTGRIVFVGDTLVRQLFWATARKIEGDSRWVFNEQAKHPGTHNDLSYDAGGVKLRFIWDPWLNSSALAAELKTFKTRLEPPKLDLSTGTYARSARLKETSLMLIGGGHWHARHLGGDSVARFKHAVDNITASAYPEGLVRGAKILRPSGSEGVGDQIFVAPVLEPLYSRLSPAREATIAPQKINDMNEYLHHMSSQGRLTVPWSYANMTRNHSGAYGESGLHVIANVAGRMANVVLNVRCNGKATQRDDVLRDRTCCTSSWTANWVTYVCRLVLGLFTLFDIWKSAKSQPEVDPIRHDKFIVRQRTVSPPPGEPAGWAYGMHSIAYALWWCLLNDRTDFVDKSAKVFRIADFGALVMIGSAICLITLQGNSRPVDRKRSTSLSRPATPHTFLQRAQSDEFKGWMQLYVLAYSYVGASSRLELYEVLRIIIALYLFLSAYGHTVYLLQNRNYSLQRVAAVLLRRNGLPVLLSLILGRPYLSYHFAPLVSFWFLVVFVTLRIAEHRNRSLRFLLGKVFFSASIATCFIHVRGILEVICAVIGFLCASRAKIDAQEWRHRLAMDKYIIYVGMIVAITHLWVCSILNTPQLQPNRLTRSITTHFNYYRAFFVIAALILGPVFWIVSRAHTNSRDYDSWTPFLSWMPVLSLVILRNATQMLREYHFAGLAWLGKMSLEVHLLSQHTWMAGDGGGLLKVSARGGDGSLWNDRWRDLVILTPILLSLAWRASGATKVVTDRILEVPQFSTRTGSSAALVRRLVLIGVAVWALKWLS</sequence>
<dbReference type="Pfam" id="PF07779">
    <property type="entry name" value="Cas1_AcylT"/>
    <property type="match status" value="1"/>
</dbReference>
<evidence type="ECO:0000256" key="8">
    <source>
        <dbReference type="SAM" id="Phobius"/>
    </source>
</evidence>
<organism evidence="10 11">
    <name type="scientific">Lophiostoma macrostomum CBS 122681</name>
    <dbReference type="NCBI Taxonomy" id="1314788"/>
    <lineage>
        <taxon>Eukaryota</taxon>
        <taxon>Fungi</taxon>
        <taxon>Dikarya</taxon>
        <taxon>Ascomycota</taxon>
        <taxon>Pezizomycotina</taxon>
        <taxon>Dothideomycetes</taxon>
        <taxon>Pleosporomycetidae</taxon>
        <taxon>Pleosporales</taxon>
        <taxon>Lophiostomataceae</taxon>
        <taxon>Lophiostoma</taxon>
    </lineage>
</organism>
<dbReference type="Proteomes" id="UP000799324">
    <property type="component" value="Unassembled WGS sequence"/>
</dbReference>
<dbReference type="InterPro" id="IPR012419">
    <property type="entry name" value="Cas1_AcylTrans_dom"/>
</dbReference>
<dbReference type="PANTHER" id="PTHR13533:SF1">
    <property type="entry name" value="N-ACETYLNEURAMINATE 9-O-ACETYLTRANSFERASE"/>
    <property type="match status" value="1"/>
</dbReference>
<dbReference type="GO" id="GO:0005794">
    <property type="term" value="C:Golgi apparatus"/>
    <property type="evidence" value="ECO:0007669"/>
    <property type="project" value="UniProtKB-ARBA"/>
</dbReference>
<dbReference type="AlphaFoldDB" id="A0A6A6SZ13"/>
<evidence type="ECO:0000256" key="7">
    <source>
        <dbReference type="ARBA" id="ARBA00023180"/>
    </source>
</evidence>
<evidence type="ECO:0000313" key="11">
    <source>
        <dbReference type="Proteomes" id="UP000799324"/>
    </source>
</evidence>
<keyword evidence="11" id="KW-1185">Reference proteome</keyword>
<feature type="transmembrane region" description="Helical" evidence="8">
    <location>
        <begin position="530"/>
        <end position="548"/>
    </location>
</feature>
<feature type="transmembrane region" description="Helical" evidence="8">
    <location>
        <begin position="613"/>
        <end position="632"/>
    </location>
</feature>
<comment type="subcellular location">
    <subcellularLocation>
        <location evidence="1">Membrane</location>
        <topology evidence="1">Multi-pass membrane protein</topology>
    </subcellularLocation>
</comment>
<evidence type="ECO:0000256" key="3">
    <source>
        <dbReference type="ARBA" id="ARBA00022679"/>
    </source>
</evidence>
<feature type="non-terminal residue" evidence="10">
    <location>
        <position position="1"/>
    </location>
</feature>
<feature type="transmembrane region" description="Helical" evidence="8">
    <location>
        <begin position="652"/>
        <end position="671"/>
    </location>
</feature>
<dbReference type="GO" id="GO:0005975">
    <property type="term" value="P:carbohydrate metabolic process"/>
    <property type="evidence" value="ECO:0007669"/>
    <property type="project" value="UniProtKB-ARBA"/>
</dbReference>
<dbReference type="GO" id="GO:0016020">
    <property type="term" value="C:membrane"/>
    <property type="evidence" value="ECO:0007669"/>
    <property type="project" value="UniProtKB-SubCell"/>
</dbReference>
<feature type="transmembrane region" description="Helical" evidence="8">
    <location>
        <begin position="560"/>
        <end position="593"/>
    </location>
</feature>
<feature type="transmembrane region" description="Helical" evidence="8">
    <location>
        <begin position="396"/>
        <end position="417"/>
    </location>
</feature>
<name>A0A6A6SZ13_9PLEO</name>
<evidence type="ECO:0000256" key="2">
    <source>
        <dbReference type="ARBA" id="ARBA00010666"/>
    </source>
</evidence>
<evidence type="ECO:0000313" key="10">
    <source>
        <dbReference type="EMBL" id="KAF2652926.1"/>
    </source>
</evidence>
<protein>
    <submittedName>
        <fullName evidence="10">Cas1p-domain-containing protein</fullName>
    </submittedName>
</protein>
<feature type="transmembrane region" description="Helical" evidence="8">
    <location>
        <begin position="475"/>
        <end position="494"/>
    </location>
</feature>
<dbReference type="EMBL" id="MU004391">
    <property type="protein sequence ID" value="KAF2652926.1"/>
    <property type="molecule type" value="Genomic_DNA"/>
</dbReference>
<feature type="transmembrane region" description="Helical" evidence="8">
    <location>
        <begin position="366"/>
        <end position="384"/>
    </location>
</feature>
<reference evidence="10" key="1">
    <citation type="journal article" date="2020" name="Stud. Mycol.">
        <title>101 Dothideomycetes genomes: a test case for predicting lifestyles and emergence of pathogens.</title>
        <authorList>
            <person name="Haridas S."/>
            <person name="Albert R."/>
            <person name="Binder M."/>
            <person name="Bloem J."/>
            <person name="Labutti K."/>
            <person name="Salamov A."/>
            <person name="Andreopoulos B."/>
            <person name="Baker S."/>
            <person name="Barry K."/>
            <person name="Bills G."/>
            <person name="Bluhm B."/>
            <person name="Cannon C."/>
            <person name="Castanera R."/>
            <person name="Culley D."/>
            <person name="Daum C."/>
            <person name="Ezra D."/>
            <person name="Gonzalez J."/>
            <person name="Henrissat B."/>
            <person name="Kuo A."/>
            <person name="Liang C."/>
            <person name="Lipzen A."/>
            <person name="Lutzoni F."/>
            <person name="Magnuson J."/>
            <person name="Mondo S."/>
            <person name="Nolan M."/>
            <person name="Ohm R."/>
            <person name="Pangilinan J."/>
            <person name="Park H.-J."/>
            <person name="Ramirez L."/>
            <person name="Alfaro M."/>
            <person name="Sun H."/>
            <person name="Tritt A."/>
            <person name="Yoshinaga Y."/>
            <person name="Zwiers L.-H."/>
            <person name="Turgeon B."/>
            <person name="Goodwin S."/>
            <person name="Spatafora J."/>
            <person name="Crous P."/>
            <person name="Grigoriev I."/>
        </authorList>
    </citation>
    <scope>NUCLEOTIDE SEQUENCE</scope>
    <source>
        <strain evidence="10">CBS 122681</strain>
    </source>
</reference>
<keyword evidence="4 8" id="KW-0812">Transmembrane</keyword>
<evidence type="ECO:0000256" key="6">
    <source>
        <dbReference type="ARBA" id="ARBA00023136"/>
    </source>
</evidence>
<proteinExistence type="inferred from homology"/>
<evidence type="ECO:0000256" key="1">
    <source>
        <dbReference type="ARBA" id="ARBA00004141"/>
    </source>
</evidence>
<gene>
    <name evidence="10" type="ORF">K491DRAFT_603874</name>
</gene>
<dbReference type="PANTHER" id="PTHR13533">
    <property type="entry name" value="N-ACETYLNEURAMINATE 9-O-ACETYLTRANSFERASE"/>
    <property type="match status" value="1"/>
</dbReference>
<evidence type="ECO:0000256" key="4">
    <source>
        <dbReference type="ARBA" id="ARBA00022692"/>
    </source>
</evidence>
<keyword evidence="7" id="KW-0325">Glycoprotein</keyword>
<evidence type="ECO:0000256" key="5">
    <source>
        <dbReference type="ARBA" id="ARBA00022989"/>
    </source>
</evidence>
<dbReference type="GO" id="GO:0016740">
    <property type="term" value="F:transferase activity"/>
    <property type="evidence" value="ECO:0007669"/>
    <property type="project" value="UniProtKB-KW"/>
</dbReference>
<keyword evidence="5 8" id="KW-1133">Transmembrane helix</keyword>
<accession>A0A6A6SZ13</accession>
<evidence type="ECO:0000259" key="9">
    <source>
        <dbReference type="Pfam" id="PF07779"/>
    </source>
</evidence>
<keyword evidence="6 8" id="KW-0472">Membrane</keyword>